<reference evidence="2" key="1">
    <citation type="submission" date="2016-10" db="EMBL/GenBank/DDBJ databases">
        <authorList>
            <person name="Varghese N."/>
            <person name="Submissions S."/>
        </authorList>
    </citation>
    <scope>NUCLEOTIDE SEQUENCE [LARGE SCALE GENOMIC DNA]</scope>
    <source>
        <strain evidence="2">DSM 18609</strain>
    </source>
</reference>
<protein>
    <submittedName>
        <fullName evidence="1">Uncharacterized protein</fullName>
    </submittedName>
</protein>
<dbReference type="Proteomes" id="UP000199455">
    <property type="component" value="Unassembled WGS sequence"/>
</dbReference>
<evidence type="ECO:0000313" key="1">
    <source>
        <dbReference type="EMBL" id="SDE00704.1"/>
    </source>
</evidence>
<proteinExistence type="predicted"/>
<dbReference type="RefSeq" id="WP_090771502.1">
    <property type="nucleotide sequence ID" value="NZ_FMZH01000010.1"/>
</dbReference>
<keyword evidence="2" id="KW-1185">Reference proteome</keyword>
<dbReference type="SUPFAM" id="SSF52047">
    <property type="entry name" value="RNI-like"/>
    <property type="match status" value="1"/>
</dbReference>
<evidence type="ECO:0000313" key="2">
    <source>
        <dbReference type="Proteomes" id="UP000199455"/>
    </source>
</evidence>
<gene>
    <name evidence="1" type="ORF">SAMN04488024_11068</name>
</gene>
<name>A0A1G6ZDL3_9SPHI</name>
<organism evidence="1 2">
    <name type="scientific">Pedobacter soli</name>
    <dbReference type="NCBI Taxonomy" id="390242"/>
    <lineage>
        <taxon>Bacteria</taxon>
        <taxon>Pseudomonadati</taxon>
        <taxon>Bacteroidota</taxon>
        <taxon>Sphingobacteriia</taxon>
        <taxon>Sphingobacteriales</taxon>
        <taxon>Sphingobacteriaceae</taxon>
        <taxon>Pedobacter</taxon>
    </lineage>
</organism>
<dbReference type="EMBL" id="FMZH01000010">
    <property type="protein sequence ID" value="SDE00704.1"/>
    <property type="molecule type" value="Genomic_DNA"/>
</dbReference>
<accession>A0A1G6ZDL3</accession>
<dbReference type="InterPro" id="IPR032675">
    <property type="entry name" value="LRR_dom_sf"/>
</dbReference>
<sequence>MARSFLKKYPKDQRLFKSERSGFEGWRSNSCIFGIPHYNNPLPSIDKLPGSTTSVFAYFAEGNFEIIENLIERGLNEQLEHLVIGSQISSYQYGFKNYARISELLSRAEFPKLKTFVYGDEFLLANQDAYYPYLGDVSAALGNMPALERLKLYGVFALSSRVNLPKLVELGIHSYWVTDEQLGFISQATLDLLLSSGFESLETLEIDLICNYSYDTDGAKQYYQLDEQLFLNFRALNALYICGYFKAGTTDRLTRLLSAKIQKLSLEDINES</sequence>
<dbReference type="Gene3D" id="3.80.10.10">
    <property type="entry name" value="Ribonuclease Inhibitor"/>
    <property type="match status" value="1"/>
</dbReference>
<dbReference type="AlphaFoldDB" id="A0A1G6ZDL3"/>
<dbReference type="STRING" id="390242.SAMN04488024_11068"/>